<protein>
    <submittedName>
        <fullName evidence="8">Fructokinase</fullName>
    </submittedName>
</protein>
<evidence type="ECO:0000313" key="8">
    <source>
        <dbReference type="EMBL" id="TQL37742.1"/>
    </source>
</evidence>
<dbReference type="Proteomes" id="UP000315983">
    <property type="component" value="Unassembled WGS sequence"/>
</dbReference>
<dbReference type="InterPro" id="IPR011611">
    <property type="entry name" value="PfkB_dom"/>
</dbReference>
<gene>
    <name evidence="8" type="ORF">FB564_2911</name>
    <name evidence="7" type="ORF">Sar04_29450</name>
</gene>
<dbReference type="GeneID" id="93772135"/>
<evidence type="ECO:0000313" key="10">
    <source>
        <dbReference type="Proteomes" id="UP000677457"/>
    </source>
</evidence>
<dbReference type="Gene3D" id="3.40.1190.20">
    <property type="match status" value="1"/>
</dbReference>
<name>A0A542XPL6_SALAC</name>
<dbReference type="InterPro" id="IPR029056">
    <property type="entry name" value="Ribokinase-like"/>
</dbReference>
<dbReference type="GO" id="GO:0005524">
    <property type="term" value="F:ATP binding"/>
    <property type="evidence" value="ECO:0007669"/>
    <property type="project" value="UniProtKB-KW"/>
</dbReference>
<proteinExistence type="inferred from homology"/>
<dbReference type="PANTHER" id="PTHR43085:SF1">
    <property type="entry name" value="PSEUDOURIDINE KINASE-RELATED"/>
    <property type="match status" value="1"/>
</dbReference>
<reference evidence="8 9" key="1">
    <citation type="submission" date="2019-06" db="EMBL/GenBank/DDBJ databases">
        <title>Sequencing the genomes of 1000 actinobacteria strains.</title>
        <authorList>
            <person name="Klenk H.-P."/>
        </authorList>
    </citation>
    <scope>NUCLEOTIDE SEQUENCE [LARGE SCALE GENOMIC DNA]</scope>
    <source>
        <strain evidence="8 9">DSM 44819</strain>
    </source>
</reference>
<dbReference type="Pfam" id="PF00294">
    <property type="entry name" value="PfkB"/>
    <property type="match status" value="1"/>
</dbReference>
<evidence type="ECO:0000256" key="5">
    <source>
        <dbReference type="ARBA" id="ARBA00022840"/>
    </source>
</evidence>
<feature type="domain" description="Carbohydrate kinase PfkB" evidence="6">
    <location>
        <begin position="2"/>
        <end position="306"/>
    </location>
</feature>
<keyword evidence="3" id="KW-0547">Nucleotide-binding</keyword>
<evidence type="ECO:0000256" key="1">
    <source>
        <dbReference type="ARBA" id="ARBA00010688"/>
    </source>
</evidence>
<keyword evidence="5" id="KW-0067">ATP-binding</keyword>
<dbReference type="OMA" id="AQYQFRG"/>
<accession>A0A542XPL6</accession>
<dbReference type="SUPFAM" id="SSF53613">
    <property type="entry name" value="Ribokinase-like"/>
    <property type="match status" value="1"/>
</dbReference>
<dbReference type="RefSeq" id="WP_012183584.1">
    <property type="nucleotide sequence ID" value="NZ_BOQM01000022.1"/>
</dbReference>
<dbReference type="InterPro" id="IPR002173">
    <property type="entry name" value="Carboh/pur_kinase_PfkB_CS"/>
</dbReference>
<dbReference type="PANTHER" id="PTHR43085">
    <property type="entry name" value="HEXOKINASE FAMILY MEMBER"/>
    <property type="match status" value="1"/>
</dbReference>
<dbReference type="PROSITE" id="PS00584">
    <property type="entry name" value="PFKB_KINASES_2"/>
    <property type="match status" value="1"/>
</dbReference>
<reference evidence="7 10" key="2">
    <citation type="submission" date="2021-03" db="EMBL/GenBank/DDBJ databases">
        <title>Whole genome shotgun sequence of Salinispora arenicola NBRC 105043.</title>
        <authorList>
            <person name="Komaki H."/>
            <person name="Tamura T."/>
        </authorList>
    </citation>
    <scope>NUCLEOTIDE SEQUENCE [LARGE SCALE GENOMIC DNA]</scope>
    <source>
        <strain evidence="7 10">NBRC 105043</strain>
    </source>
</reference>
<evidence type="ECO:0000256" key="4">
    <source>
        <dbReference type="ARBA" id="ARBA00022777"/>
    </source>
</evidence>
<evidence type="ECO:0000256" key="3">
    <source>
        <dbReference type="ARBA" id="ARBA00022741"/>
    </source>
</evidence>
<dbReference type="EMBL" id="BOQM01000022">
    <property type="protein sequence ID" value="GIM86209.1"/>
    <property type="molecule type" value="Genomic_DNA"/>
</dbReference>
<dbReference type="GO" id="GO:0016301">
    <property type="term" value="F:kinase activity"/>
    <property type="evidence" value="ECO:0007669"/>
    <property type="project" value="UniProtKB-KW"/>
</dbReference>
<comment type="caution">
    <text evidence="8">The sequence shown here is derived from an EMBL/GenBank/DDBJ whole genome shotgun (WGS) entry which is preliminary data.</text>
</comment>
<evidence type="ECO:0000256" key="2">
    <source>
        <dbReference type="ARBA" id="ARBA00022679"/>
    </source>
</evidence>
<evidence type="ECO:0000259" key="6">
    <source>
        <dbReference type="Pfam" id="PF00294"/>
    </source>
</evidence>
<sequence>MIAVIGEALVDLVAEDTSGGYRAVPGGSPANVALTLARLEQPVRLLARLGSDGFGQRIRGHLHQNGVDLSWAVPAAEPTSLVVATLDDSGQATYQCYLGGTADWQWTADELPDLTGTGITALHTGSLALALPPGAAILEDLFDREKRRDARTLSIDLNLRPTIVQDRDGEQRRVERQVHTAHIVKASEEDLDWLYPDRTIDQVMAEWRAAGVACAVVTRGAAGSCLLAPDGRLYQQSARQGDVVDTVGAGDAFTGGLLAALADFGALGDQPGARLAAVTPSQWRQGLDQASTVAALTCARRGADPPTLADAVAVPTTGPA</sequence>
<dbReference type="CDD" id="cd01167">
    <property type="entry name" value="bac_FRK"/>
    <property type="match status" value="1"/>
</dbReference>
<keyword evidence="10" id="KW-1185">Reference proteome</keyword>
<organism evidence="8 9">
    <name type="scientific">Salinispora arenicola</name>
    <dbReference type="NCBI Taxonomy" id="168697"/>
    <lineage>
        <taxon>Bacteria</taxon>
        <taxon>Bacillati</taxon>
        <taxon>Actinomycetota</taxon>
        <taxon>Actinomycetes</taxon>
        <taxon>Micromonosporales</taxon>
        <taxon>Micromonosporaceae</taxon>
        <taxon>Salinispora</taxon>
    </lineage>
</organism>
<dbReference type="AlphaFoldDB" id="A0A542XPL6"/>
<dbReference type="Proteomes" id="UP000677457">
    <property type="component" value="Unassembled WGS sequence"/>
</dbReference>
<evidence type="ECO:0000313" key="9">
    <source>
        <dbReference type="Proteomes" id="UP000315983"/>
    </source>
</evidence>
<keyword evidence="2" id="KW-0808">Transferase</keyword>
<keyword evidence="4 8" id="KW-0418">Kinase</keyword>
<dbReference type="InterPro" id="IPR050306">
    <property type="entry name" value="PfkB_Carbo_kinase"/>
</dbReference>
<comment type="similarity">
    <text evidence="1">Belongs to the carbohydrate kinase PfkB family.</text>
</comment>
<dbReference type="EMBL" id="VFOL01000001">
    <property type="protein sequence ID" value="TQL37742.1"/>
    <property type="molecule type" value="Genomic_DNA"/>
</dbReference>
<evidence type="ECO:0000313" key="7">
    <source>
        <dbReference type="EMBL" id="GIM86209.1"/>
    </source>
</evidence>